<evidence type="ECO:0000313" key="4">
    <source>
        <dbReference type="Proteomes" id="UP001207528"/>
    </source>
</evidence>
<dbReference type="InterPro" id="IPR035965">
    <property type="entry name" value="PAS-like_dom_sf"/>
</dbReference>
<name>A0AAW5SL11_MYCNV</name>
<dbReference type="GO" id="GO:0006355">
    <property type="term" value="P:regulation of DNA-templated transcription"/>
    <property type="evidence" value="ECO:0007669"/>
    <property type="project" value="InterPro"/>
</dbReference>
<dbReference type="Pfam" id="PF09969">
    <property type="entry name" value="DUF2203"/>
    <property type="match status" value="1"/>
</dbReference>
<dbReference type="EMBL" id="JACKTI010000042">
    <property type="protein sequence ID" value="MCV7024788.1"/>
    <property type="molecule type" value="Genomic_DNA"/>
</dbReference>
<reference evidence="3" key="2">
    <citation type="journal article" date="2022" name="BMC Genomics">
        <title>Comparative genome analysis of mycobacteria focusing on tRNA and non-coding RNA.</title>
        <authorList>
            <person name="Behra P.R.K."/>
            <person name="Pettersson B.M.F."/>
            <person name="Ramesh M."/>
            <person name="Das S."/>
            <person name="Dasgupta S."/>
            <person name="Kirsebom L.A."/>
        </authorList>
    </citation>
    <scope>NUCLEOTIDE SEQUENCE</scope>
    <source>
        <strain evidence="3">DSM 44203</strain>
    </source>
</reference>
<evidence type="ECO:0000259" key="2">
    <source>
        <dbReference type="PROSITE" id="PS50112"/>
    </source>
</evidence>
<dbReference type="SMART" id="SM00091">
    <property type="entry name" value="PAS"/>
    <property type="match status" value="1"/>
</dbReference>
<comment type="caution">
    <text evidence="3">The sequence shown here is derived from an EMBL/GenBank/DDBJ whole genome shotgun (WGS) entry which is preliminary data.</text>
</comment>
<dbReference type="PROSITE" id="PS50112">
    <property type="entry name" value="PAS"/>
    <property type="match status" value="1"/>
</dbReference>
<sequence>MSTPTYSIPTSTMWRRTWTPPTLQRQWARRDVNPLVDGENGLLGVSIVFFDMTTTKALFDKLMQTNRQLESAYEELQSTNEELETTNEELQSTNEELETMNEELQSTNDELHTINDTLRERGVELNDAKAFLDALINSIHFGMVVVDREMRVLVWNRGCEELWGLRADETKGKVLGSLDIGLPTEQIKPLIGKAFVDADVTADAVVDAVNRRGRATRIRVSCAAFRSDEDAVNGALLLMEPQQR</sequence>
<organism evidence="3 4">
    <name type="scientific">Mycolicibacterium novocastrense</name>
    <name type="common">Mycobacterium novocastrense</name>
    <dbReference type="NCBI Taxonomy" id="59813"/>
    <lineage>
        <taxon>Bacteria</taxon>
        <taxon>Bacillati</taxon>
        <taxon>Actinomycetota</taxon>
        <taxon>Actinomycetes</taxon>
        <taxon>Mycobacteriales</taxon>
        <taxon>Mycobacteriaceae</taxon>
        <taxon>Mycolicibacterium</taxon>
    </lineage>
</organism>
<proteinExistence type="predicted"/>
<gene>
    <name evidence="3" type="ORF">H7I77_15790</name>
</gene>
<protein>
    <submittedName>
        <fullName evidence="3">DUF2203 family protein</fullName>
    </submittedName>
</protein>
<feature type="coiled-coil region" evidence="1">
    <location>
        <begin position="59"/>
        <end position="121"/>
    </location>
</feature>
<dbReference type="NCBIfam" id="TIGR00229">
    <property type="entry name" value="sensory_box"/>
    <property type="match status" value="1"/>
</dbReference>
<feature type="domain" description="PAS" evidence="2">
    <location>
        <begin position="128"/>
        <end position="173"/>
    </location>
</feature>
<keyword evidence="1" id="KW-0175">Coiled coil</keyword>
<dbReference type="InterPro" id="IPR000014">
    <property type="entry name" value="PAS"/>
</dbReference>
<dbReference type="Proteomes" id="UP001207528">
    <property type="component" value="Unassembled WGS sequence"/>
</dbReference>
<dbReference type="PANTHER" id="PTHR24422">
    <property type="entry name" value="CHEMOTAXIS PROTEIN METHYLTRANSFERASE"/>
    <property type="match status" value="1"/>
</dbReference>
<dbReference type="AlphaFoldDB" id="A0AAW5SL11"/>
<evidence type="ECO:0000256" key="1">
    <source>
        <dbReference type="SAM" id="Coils"/>
    </source>
</evidence>
<dbReference type="CDD" id="cd00130">
    <property type="entry name" value="PAS"/>
    <property type="match status" value="1"/>
</dbReference>
<dbReference type="Gene3D" id="3.30.450.20">
    <property type="entry name" value="PAS domain"/>
    <property type="match status" value="1"/>
</dbReference>
<accession>A0AAW5SL11</accession>
<dbReference type="SUPFAM" id="SSF55785">
    <property type="entry name" value="PYP-like sensor domain (PAS domain)"/>
    <property type="match status" value="1"/>
</dbReference>
<evidence type="ECO:0000313" key="3">
    <source>
        <dbReference type="EMBL" id="MCV7024788.1"/>
    </source>
</evidence>
<dbReference type="InterPro" id="IPR050903">
    <property type="entry name" value="Bact_Chemotaxis_MeTrfase"/>
</dbReference>
<dbReference type="InterPro" id="IPR018699">
    <property type="entry name" value="DUF2203"/>
</dbReference>
<dbReference type="Gene3D" id="1.20.5.340">
    <property type="match status" value="1"/>
</dbReference>
<reference evidence="3" key="1">
    <citation type="submission" date="2020-07" db="EMBL/GenBank/DDBJ databases">
        <authorList>
            <person name="Pettersson B.M.F."/>
            <person name="Behra P.R.K."/>
            <person name="Ramesh M."/>
            <person name="Das S."/>
            <person name="Dasgupta S."/>
            <person name="Kirsebom L.A."/>
        </authorList>
    </citation>
    <scope>NUCLEOTIDE SEQUENCE</scope>
    <source>
        <strain evidence="3">DSM 44203</strain>
    </source>
</reference>